<dbReference type="Proteomes" id="UP000265509">
    <property type="component" value="Unassembled WGS sequence"/>
</dbReference>
<dbReference type="EMBL" id="QRAN01000025">
    <property type="protein sequence ID" value="RLQ20509.1"/>
    <property type="molecule type" value="Genomic_DNA"/>
</dbReference>
<keyword evidence="2" id="KW-1185">Reference proteome</keyword>
<dbReference type="OrthoDB" id="9789570at2"/>
<organism evidence="1 2">
    <name type="scientific">Seongchinamella sediminis</name>
    <dbReference type="NCBI Taxonomy" id="2283635"/>
    <lineage>
        <taxon>Bacteria</taxon>
        <taxon>Pseudomonadati</taxon>
        <taxon>Pseudomonadota</taxon>
        <taxon>Gammaproteobacteria</taxon>
        <taxon>Cellvibrionales</taxon>
        <taxon>Halieaceae</taxon>
        <taxon>Seongchinamella</taxon>
    </lineage>
</organism>
<reference evidence="1 2" key="1">
    <citation type="submission" date="2018-07" db="EMBL/GenBank/DDBJ databases">
        <title>Halioglobus sp. genome submission.</title>
        <authorList>
            <person name="Ye M.-Q."/>
            <person name="Du Z.-J."/>
        </authorList>
    </citation>
    <scope>NUCLEOTIDE SEQUENCE [LARGE SCALE GENOMIC DNA]</scope>
    <source>
        <strain evidence="1 2">U0301</strain>
    </source>
</reference>
<proteinExistence type="predicted"/>
<protein>
    <recommendedName>
        <fullName evidence="3">DUF4412 domain-containing protein</fullName>
    </recommendedName>
</protein>
<dbReference type="RefSeq" id="WP_117957048.1">
    <property type="nucleotide sequence ID" value="NZ_QRAN01000025.1"/>
</dbReference>
<dbReference type="AlphaFoldDB" id="A0A3L7DVE9"/>
<gene>
    <name evidence="1" type="ORF">DWB85_17315</name>
</gene>
<accession>A0A3L7DVE9</accession>
<sequence>MKYMESDKPTRGISLPGRMATFALLLLGLTVNGPAWASHPYQKWADELGIDLNVSYDGTRVMEFEGGTIEATERRAPGKMYTETHVQGMSSAVILREDLGKSYLVMNSLGFYKEDTLEGGMLQAANGMEFSRIEKMGREPILGFPSTKYQTRFKDNDGKGAGFIWVTDDGIPIKLDMIYSNRDAKGMRIGMEFTELNIRPQDPSVFELPAGLKPMSLGGFGSMMKLPGSAPAANTQAAPATAGNSGASSAQEACLKEAAAKAAAQRDAQEKKNSFGRLMGAVARTASRFGVGSDIQEITRGLYDANATADDVQVVADELGISTDDVERCREAN</sequence>
<evidence type="ECO:0000313" key="1">
    <source>
        <dbReference type="EMBL" id="RLQ20509.1"/>
    </source>
</evidence>
<comment type="caution">
    <text evidence="1">The sequence shown here is derived from an EMBL/GenBank/DDBJ whole genome shotgun (WGS) entry which is preliminary data.</text>
</comment>
<evidence type="ECO:0000313" key="2">
    <source>
        <dbReference type="Proteomes" id="UP000265509"/>
    </source>
</evidence>
<name>A0A3L7DVE9_9GAMM</name>
<evidence type="ECO:0008006" key="3">
    <source>
        <dbReference type="Google" id="ProtNLM"/>
    </source>
</evidence>